<keyword evidence="4" id="KW-0689">Ribosomal protein</keyword>
<dbReference type="GO" id="GO:0003735">
    <property type="term" value="F:structural constituent of ribosome"/>
    <property type="evidence" value="ECO:0007669"/>
    <property type="project" value="InterPro"/>
</dbReference>
<dbReference type="GO" id="GO:0019843">
    <property type="term" value="F:rRNA binding"/>
    <property type="evidence" value="ECO:0007669"/>
    <property type="project" value="UniProtKB-KW"/>
</dbReference>
<keyword evidence="5" id="KW-0687">Ribonucleoprotein</keyword>
<dbReference type="PRINTS" id="PR00973">
    <property type="entry name" value="RIBOSOMALS17"/>
</dbReference>
<dbReference type="InterPro" id="IPR019984">
    <property type="entry name" value="Ribosomal_uS17_bact/chlr"/>
</dbReference>
<evidence type="ECO:0000256" key="4">
    <source>
        <dbReference type="ARBA" id="ARBA00022980"/>
    </source>
</evidence>
<accession>A0A381U1N1</accession>
<evidence type="ECO:0000256" key="3">
    <source>
        <dbReference type="ARBA" id="ARBA00022884"/>
    </source>
</evidence>
<dbReference type="HAMAP" id="MF_01345_B">
    <property type="entry name" value="Ribosomal_uS17_B"/>
    <property type="match status" value="1"/>
</dbReference>
<evidence type="ECO:0000256" key="1">
    <source>
        <dbReference type="ARBA" id="ARBA00010254"/>
    </source>
</evidence>
<dbReference type="EMBL" id="UINC01005473">
    <property type="protein sequence ID" value="SVA21548.1"/>
    <property type="molecule type" value="Genomic_DNA"/>
</dbReference>
<keyword evidence="2" id="KW-0699">rRNA-binding</keyword>
<dbReference type="GO" id="GO:0022627">
    <property type="term" value="C:cytosolic small ribosomal subunit"/>
    <property type="evidence" value="ECO:0007669"/>
    <property type="project" value="TreeGrafter"/>
</dbReference>
<reference evidence="6" key="1">
    <citation type="submission" date="2018-05" db="EMBL/GenBank/DDBJ databases">
        <authorList>
            <person name="Lanie J.A."/>
            <person name="Ng W.-L."/>
            <person name="Kazmierczak K.M."/>
            <person name="Andrzejewski T.M."/>
            <person name="Davidsen T.M."/>
            <person name="Wayne K.J."/>
            <person name="Tettelin H."/>
            <person name="Glass J.I."/>
            <person name="Rusch D."/>
            <person name="Podicherti R."/>
            <person name="Tsui H.-C.T."/>
            <person name="Winkler M.E."/>
        </authorList>
    </citation>
    <scope>NUCLEOTIDE SEQUENCE</scope>
</reference>
<evidence type="ECO:0000256" key="2">
    <source>
        <dbReference type="ARBA" id="ARBA00022730"/>
    </source>
</evidence>
<evidence type="ECO:0000313" key="6">
    <source>
        <dbReference type="EMBL" id="SVA21548.1"/>
    </source>
</evidence>
<comment type="similarity">
    <text evidence="1">Belongs to the universal ribosomal protein uS17 family.</text>
</comment>
<dbReference type="PANTHER" id="PTHR10744">
    <property type="entry name" value="40S RIBOSOMAL PROTEIN S11 FAMILY MEMBER"/>
    <property type="match status" value="1"/>
</dbReference>
<feature type="non-terminal residue" evidence="6">
    <location>
        <position position="1"/>
    </location>
</feature>
<dbReference type="GO" id="GO:0006412">
    <property type="term" value="P:translation"/>
    <property type="evidence" value="ECO:0007669"/>
    <property type="project" value="InterPro"/>
</dbReference>
<dbReference type="NCBIfam" id="NF004123">
    <property type="entry name" value="PRK05610.1"/>
    <property type="match status" value="1"/>
</dbReference>
<sequence>VSDTRKRQKLMGEIVSDKMDKTVVVKVTKKVPHPVYGKYVNRSKKYLAHLGSVDAKAGNIVEISAIPPKSKNKRWQVSKVLR</sequence>
<dbReference type="NCBIfam" id="TIGR03635">
    <property type="entry name" value="uS17_bact"/>
    <property type="match status" value="1"/>
</dbReference>
<dbReference type="InterPro" id="IPR012340">
    <property type="entry name" value="NA-bd_OB-fold"/>
</dbReference>
<dbReference type="Gene3D" id="2.40.50.140">
    <property type="entry name" value="Nucleic acid-binding proteins"/>
    <property type="match status" value="1"/>
</dbReference>
<evidence type="ECO:0008006" key="7">
    <source>
        <dbReference type="Google" id="ProtNLM"/>
    </source>
</evidence>
<evidence type="ECO:0000256" key="5">
    <source>
        <dbReference type="ARBA" id="ARBA00023274"/>
    </source>
</evidence>
<dbReference type="CDD" id="cd00364">
    <property type="entry name" value="Ribosomal_uS17"/>
    <property type="match status" value="1"/>
</dbReference>
<dbReference type="Pfam" id="PF00366">
    <property type="entry name" value="Ribosomal_S17"/>
    <property type="match status" value="1"/>
</dbReference>
<dbReference type="AlphaFoldDB" id="A0A381U1N1"/>
<dbReference type="InterPro" id="IPR000266">
    <property type="entry name" value="Ribosomal_uS17"/>
</dbReference>
<protein>
    <recommendedName>
        <fullName evidence="7">30S ribosomal protein S17</fullName>
    </recommendedName>
</protein>
<keyword evidence="3" id="KW-0694">RNA-binding</keyword>
<organism evidence="6">
    <name type="scientific">marine metagenome</name>
    <dbReference type="NCBI Taxonomy" id="408172"/>
    <lineage>
        <taxon>unclassified sequences</taxon>
        <taxon>metagenomes</taxon>
        <taxon>ecological metagenomes</taxon>
    </lineage>
</organism>
<name>A0A381U1N1_9ZZZZ</name>
<dbReference type="SUPFAM" id="SSF50249">
    <property type="entry name" value="Nucleic acid-binding proteins"/>
    <property type="match status" value="1"/>
</dbReference>
<proteinExistence type="inferred from homology"/>
<gene>
    <name evidence="6" type="ORF">METZ01_LOCUS74402</name>
</gene>
<dbReference type="PANTHER" id="PTHR10744:SF1">
    <property type="entry name" value="SMALL RIBOSOMAL SUBUNIT PROTEIN US17M"/>
    <property type="match status" value="1"/>
</dbReference>